<dbReference type="GO" id="GO:0003700">
    <property type="term" value="F:DNA-binding transcription factor activity"/>
    <property type="evidence" value="ECO:0007669"/>
    <property type="project" value="InterPro"/>
</dbReference>
<dbReference type="Gene3D" id="3.30.160.60">
    <property type="entry name" value="Classic Zinc Finger"/>
    <property type="match status" value="1"/>
</dbReference>
<dbReference type="PANTHER" id="PTHR45730:SF137">
    <property type="entry name" value="OS09G0430600 PROTEIN"/>
    <property type="match status" value="1"/>
</dbReference>
<dbReference type="InterPro" id="IPR045320">
    <property type="entry name" value="JAGGED/SL1-like"/>
</dbReference>
<protein>
    <recommendedName>
        <fullName evidence="3">C2H2-type domain-containing protein</fullName>
    </recommendedName>
</protein>
<dbReference type="EnsemblPlants" id="ONIVA09G10890.1">
    <property type="protein sequence ID" value="ONIVA09G10890.1"/>
    <property type="gene ID" value="ONIVA09G10890"/>
</dbReference>
<sequence length="153" mass="16379">MAVNSREEEAEMNLELTLCYTPPPSPPPPPPFVGFFFCMYCDRKFHSSQALGGHQNAHKLERSQAKLRREAIAAEILAHRAVVLQAGAAANHDGGYGAGSDPLPAAQKVRAEEVQRGAAASAPEFGGFARGESSPEYGVQQAHGLDFSQTDMV</sequence>
<dbReference type="HOGENOM" id="CLU_119247_2_1_1"/>
<evidence type="ECO:0000313" key="5">
    <source>
        <dbReference type="Proteomes" id="UP000006591"/>
    </source>
</evidence>
<evidence type="ECO:0000313" key="4">
    <source>
        <dbReference type="EnsemblPlants" id="ONIVA09G10890.1"/>
    </source>
</evidence>
<dbReference type="GO" id="GO:0008270">
    <property type="term" value="F:zinc ion binding"/>
    <property type="evidence" value="ECO:0007669"/>
    <property type="project" value="UniProtKB-KW"/>
</dbReference>
<proteinExistence type="predicted"/>
<dbReference type="PANTHER" id="PTHR45730">
    <property type="entry name" value="ZINC FINGER PROTEIN JAGGED"/>
    <property type="match status" value="1"/>
</dbReference>
<reference evidence="4" key="1">
    <citation type="submission" date="2015-04" db="UniProtKB">
        <authorList>
            <consortium name="EnsemblPlants"/>
        </authorList>
    </citation>
    <scope>IDENTIFICATION</scope>
    <source>
        <strain evidence="4">SL10</strain>
    </source>
</reference>
<keyword evidence="5" id="KW-1185">Reference proteome</keyword>
<evidence type="ECO:0000256" key="2">
    <source>
        <dbReference type="SAM" id="MobiDB-lite"/>
    </source>
</evidence>
<dbReference type="AlphaFoldDB" id="A0A0E0IJW7"/>
<dbReference type="InterPro" id="IPR013087">
    <property type="entry name" value="Znf_C2H2_type"/>
</dbReference>
<evidence type="ECO:0000256" key="1">
    <source>
        <dbReference type="PROSITE-ProRule" id="PRU00042"/>
    </source>
</evidence>
<accession>A0A0E0IJW7</accession>
<dbReference type="OMA" id="FFFCMYC"/>
<dbReference type="InterPro" id="IPR036236">
    <property type="entry name" value="Znf_C2H2_sf"/>
</dbReference>
<name>A0A0E0IJW7_ORYNI</name>
<organism evidence="4">
    <name type="scientific">Oryza nivara</name>
    <name type="common">Indian wild rice</name>
    <name type="synonym">Oryza sativa f. spontanea</name>
    <dbReference type="NCBI Taxonomy" id="4536"/>
    <lineage>
        <taxon>Eukaryota</taxon>
        <taxon>Viridiplantae</taxon>
        <taxon>Streptophyta</taxon>
        <taxon>Embryophyta</taxon>
        <taxon>Tracheophyta</taxon>
        <taxon>Spermatophyta</taxon>
        <taxon>Magnoliopsida</taxon>
        <taxon>Liliopsida</taxon>
        <taxon>Poales</taxon>
        <taxon>Poaceae</taxon>
        <taxon>BOP clade</taxon>
        <taxon>Oryzoideae</taxon>
        <taxon>Oryzeae</taxon>
        <taxon>Oryzinae</taxon>
        <taxon>Oryza</taxon>
    </lineage>
</organism>
<feature type="region of interest" description="Disordered" evidence="2">
    <location>
        <begin position="98"/>
        <end position="153"/>
    </location>
</feature>
<keyword evidence="1" id="KW-0863">Zinc-finger</keyword>
<dbReference type="PROSITE" id="PS50157">
    <property type="entry name" value="ZINC_FINGER_C2H2_2"/>
    <property type="match status" value="1"/>
</dbReference>
<dbReference type="SUPFAM" id="SSF57667">
    <property type="entry name" value="beta-beta-alpha zinc fingers"/>
    <property type="match status" value="1"/>
</dbReference>
<reference evidence="4" key="2">
    <citation type="submission" date="2018-04" db="EMBL/GenBank/DDBJ databases">
        <title>OnivRS2 (Oryza nivara Reference Sequence Version 2).</title>
        <authorList>
            <person name="Zhang J."/>
            <person name="Kudrna D."/>
            <person name="Lee S."/>
            <person name="Talag J."/>
            <person name="Rajasekar S."/>
            <person name="Welchert J."/>
            <person name="Hsing Y.-I."/>
            <person name="Wing R.A."/>
        </authorList>
    </citation>
    <scope>NUCLEOTIDE SEQUENCE [LARGE SCALE GENOMIC DNA]</scope>
    <source>
        <strain evidence="4">SL10</strain>
    </source>
</reference>
<keyword evidence="1" id="KW-0862">Zinc</keyword>
<keyword evidence="1" id="KW-0479">Metal-binding</keyword>
<feature type="domain" description="C2H2-type" evidence="3">
    <location>
        <begin position="36"/>
        <end position="63"/>
    </location>
</feature>
<dbReference type="Gramene" id="ONIVA09G10890.1">
    <property type="protein sequence ID" value="ONIVA09G10890.1"/>
    <property type="gene ID" value="ONIVA09G10890"/>
</dbReference>
<dbReference type="PROSITE" id="PS00028">
    <property type="entry name" value="ZINC_FINGER_C2H2_1"/>
    <property type="match status" value="1"/>
</dbReference>
<dbReference type="Proteomes" id="UP000006591">
    <property type="component" value="Chromosome 9"/>
</dbReference>
<evidence type="ECO:0000259" key="3">
    <source>
        <dbReference type="PROSITE" id="PS50157"/>
    </source>
</evidence>
<dbReference type="STRING" id="4536.A0A0E0IJW7"/>